<accession>A0A9P5YWU3</accession>
<gene>
    <name evidence="2" type="ORF">BDN70DRAFT_157757</name>
</gene>
<feature type="transmembrane region" description="Helical" evidence="1">
    <location>
        <begin position="12"/>
        <end position="30"/>
    </location>
</feature>
<dbReference type="Proteomes" id="UP000807469">
    <property type="component" value="Unassembled WGS sequence"/>
</dbReference>
<evidence type="ECO:0000313" key="2">
    <source>
        <dbReference type="EMBL" id="KAF9476621.1"/>
    </source>
</evidence>
<organism evidence="2 3">
    <name type="scientific">Pholiota conissans</name>
    <dbReference type="NCBI Taxonomy" id="109636"/>
    <lineage>
        <taxon>Eukaryota</taxon>
        <taxon>Fungi</taxon>
        <taxon>Dikarya</taxon>
        <taxon>Basidiomycota</taxon>
        <taxon>Agaricomycotina</taxon>
        <taxon>Agaricomycetes</taxon>
        <taxon>Agaricomycetidae</taxon>
        <taxon>Agaricales</taxon>
        <taxon>Agaricineae</taxon>
        <taxon>Strophariaceae</taxon>
        <taxon>Pholiota</taxon>
    </lineage>
</organism>
<reference evidence="2" key="1">
    <citation type="submission" date="2020-11" db="EMBL/GenBank/DDBJ databases">
        <authorList>
            <consortium name="DOE Joint Genome Institute"/>
            <person name="Ahrendt S."/>
            <person name="Riley R."/>
            <person name="Andreopoulos W."/>
            <person name="Labutti K."/>
            <person name="Pangilinan J."/>
            <person name="Ruiz-Duenas F.J."/>
            <person name="Barrasa J.M."/>
            <person name="Sanchez-Garcia M."/>
            <person name="Camarero S."/>
            <person name="Miyauchi S."/>
            <person name="Serrano A."/>
            <person name="Linde D."/>
            <person name="Babiker R."/>
            <person name="Drula E."/>
            <person name="Ayuso-Fernandez I."/>
            <person name="Pacheco R."/>
            <person name="Padilla G."/>
            <person name="Ferreira P."/>
            <person name="Barriuso J."/>
            <person name="Kellner H."/>
            <person name="Castanera R."/>
            <person name="Alfaro M."/>
            <person name="Ramirez L."/>
            <person name="Pisabarro A.G."/>
            <person name="Kuo A."/>
            <person name="Tritt A."/>
            <person name="Lipzen A."/>
            <person name="He G."/>
            <person name="Yan M."/>
            <person name="Ng V."/>
            <person name="Cullen D."/>
            <person name="Martin F."/>
            <person name="Rosso M.-N."/>
            <person name="Henrissat B."/>
            <person name="Hibbett D."/>
            <person name="Martinez A.T."/>
            <person name="Grigoriev I.V."/>
        </authorList>
    </citation>
    <scope>NUCLEOTIDE SEQUENCE</scope>
    <source>
        <strain evidence="2">CIRM-BRFM 674</strain>
    </source>
</reference>
<evidence type="ECO:0000313" key="3">
    <source>
        <dbReference type="Proteomes" id="UP000807469"/>
    </source>
</evidence>
<evidence type="ECO:0000256" key="1">
    <source>
        <dbReference type="SAM" id="Phobius"/>
    </source>
</evidence>
<comment type="caution">
    <text evidence="2">The sequence shown here is derived from an EMBL/GenBank/DDBJ whole genome shotgun (WGS) entry which is preliminary data.</text>
</comment>
<keyword evidence="1" id="KW-0812">Transmembrane</keyword>
<proteinExistence type="predicted"/>
<sequence length="95" mass="10512">MITSLKLTHTFYFYVLITALHACIFATSSIPCCAVISGGCDEKGSHITFQAHGIIVLISENPFMNDLPWTSSELKAINVTATIDAKIRLFQKYTQ</sequence>
<dbReference type="EMBL" id="MU155287">
    <property type="protein sequence ID" value="KAF9476621.1"/>
    <property type="molecule type" value="Genomic_DNA"/>
</dbReference>
<keyword evidence="3" id="KW-1185">Reference proteome</keyword>
<protein>
    <submittedName>
        <fullName evidence="2">Uncharacterized protein</fullName>
    </submittedName>
</protein>
<keyword evidence="1" id="KW-1133">Transmembrane helix</keyword>
<keyword evidence="1" id="KW-0472">Membrane</keyword>
<dbReference type="AlphaFoldDB" id="A0A9P5YWU3"/>
<name>A0A9P5YWU3_9AGAR</name>